<dbReference type="Gene3D" id="3.40.50.1100">
    <property type="match status" value="1"/>
</dbReference>
<sequence length="116" mass="12682">MTPDPAVSDPAHTYFRSELPLTVTTTLPEQALTFHQCLPAYAPTPLVSAPHLAAALGVQAAWVKDEANRLGLPAYKILGASWAAYRELERLFGPFTLWTTLDELAAQLQTHLPICL</sequence>
<comment type="caution">
    <text evidence="1">The sequence shown here is derived from an EMBL/GenBank/DDBJ whole genome shotgun (WGS) entry which is preliminary data.</text>
</comment>
<dbReference type="SUPFAM" id="SSF53686">
    <property type="entry name" value="Tryptophan synthase beta subunit-like PLP-dependent enzymes"/>
    <property type="match status" value="1"/>
</dbReference>
<dbReference type="PANTHER" id="PTHR42937">
    <property type="match status" value="1"/>
</dbReference>
<organism evidence="1 2">
    <name type="scientific">Deinococcus oregonensis</name>
    <dbReference type="NCBI Taxonomy" id="1805970"/>
    <lineage>
        <taxon>Bacteria</taxon>
        <taxon>Thermotogati</taxon>
        <taxon>Deinococcota</taxon>
        <taxon>Deinococci</taxon>
        <taxon>Deinococcales</taxon>
        <taxon>Deinococcaceae</taxon>
        <taxon>Deinococcus</taxon>
    </lineage>
</organism>
<dbReference type="Proteomes" id="UP001589733">
    <property type="component" value="Unassembled WGS sequence"/>
</dbReference>
<dbReference type="PANTHER" id="PTHR42937:SF1">
    <property type="entry name" value="DIAMINOPROPIONATE AMMONIA-LYASE"/>
    <property type="match status" value="1"/>
</dbReference>
<dbReference type="RefSeq" id="WP_380005184.1">
    <property type="nucleotide sequence ID" value="NZ_JBHLYR010000010.1"/>
</dbReference>
<dbReference type="EMBL" id="JBHLYR010000010">
    <property type="protein sequence ID" value="MFB9990842.1"/>
    <property type="molecule type" value="Genomic_DNA"/>
</dbReference>
<gene>
    <name evidence="1" type="ORF">ACFFLM_02430</name>
</gene>
<keyword evidence="2" id="KW-1185">Reference proteome</keyword>
<protein>
    <submittedName>
        <fullName evidence="1">Uncharacterized protein</fullName>
    </submittedName>
</protein>
<name>A0ABV6ATK8_9DEIO</name>
<proteinExistence type="predicted"/>
<evidence type="ECO:0000313" key="1">
    <source>
        <dbReference type="EMBL" id="MFB9990842.1"/>
    </source>
</evidence>
<reference evidence="1 2" key="1">
    <citation type="submission" date="2024-09" db="EMBL/GenBank/DDBJ databases">
        <authorList>
            <person name="Sun Q."/>
            <person name="Mori K."/>
        </authorList>
    </citation>
    <scope>NUCLEOTIDE SEQUENCE [LARGE SCALE GENOMIC DNA]</scope>
    <source>
        <strain evidence="1 2">JCM 13503</strain>
    </source>
</reference>
<evidence type="ECO:0000313" key="2">
    <source>
        <dbReference type="Proteomes" id="UP001589733"/>
    </source>
</evidence>
<dbReference type="InterPro" id="IPR036052">
    <property type="entry name" value="TrpB-like_PALP_sf"/>
</dbReference>
<accession>A0ABV6ATK8</accession>